<dbReference type="AlphaFoldDB" id="A0A1F6BNB8"/>
<dbReference type="EMBL" id="MFKJ01000023">
    <property type="protein sequence ID" value="OGG38425.1"/>
    <property type="molecule type" value="Genomic_DNA"/>
</dbReference>
<gene>
    <name evidence="1" type="ORF">A3D55_01005</name>
</gene>
<proteinExistence type="predicted"/>
<dbReference type="Proteomes" id="UP000178825">
    <property type="component" value="Unassembled WGS sequence"/>
</dbReference>
<dbReference type="STRING" id="1798470.A3D55_01005"/>
<accession>A0A1F6BNB8</accession>
<protein>
    <recommendedName>
        <fullName evidence="3">AbiEi antitoxin C-terminal domain-containing protein</fullName>
    </recommendedName>
</protein>
<evidence type="ECO:0000313" key="2">
    <source>
        <dbReference type="Proteomes" id="UP000178825"/>
    </source>
</evidence>
<comment type="caution">
    <text evidence="1">The sequence shown here is derived from an EMBL/GenBank/DDBJ whole genome shotgun (WGS) entry which is preliminary data.</text>
</comment>
<name>A0A1F6BNB8_9BACT</name>
<evidence type="ECO:0008006" key="3">
    <source>
        <dbReference type="Google" id="ProtNLM"/>
    </source>
</evidence>
<sequence length="196" mass="22741">MEKGDYISTILRSKQTVLSAKDIMLLWGEASSDAARVRINYYAKNGDLYRIRRGFYAKDKDYNKFELATKIFTPSYVSFETVLGQAGITFQHYNQIFIASYTKRKITADGQVYSYKRIKDTIITNPAGIESNDNYSVAIPERAFLDVVYLNKDYHFDNLGPLNWDKVFEILPIYGGNKRMEKMVKKYREALNTETK</sequence>
<organism evidence="1 2">
    <name type="scientific">Candidatus Jorgensenbacteria bacterium RIFCSPHIGHO2_02_FULL_45_20</name>
    <dbReference type="NCBI Taxonomy" id="1798470"/>
    <lineage>
        <taxon>Bacteria</taxon>
        <taxon>Candidatus Joergenseniibacteriota</taxon>
    </lineage>
</organism>
<reference evidence="1 2" key="1">
    <citation type="journal article" date="2016" name="Nat. Commun.">
        <title>Thousands of microbial genomes shed light on interconnected biogeochemical processes in an aquifer system.</title>
        <authorList>
            <person name="Anantharaman K."/>
            <person name="Brown C.T."/>
            <person name="Hug L.A."/>
            <person name="Sharon I."/>
            <person name="Castelle C.J."/>
            <person name="Probst A.J."/>
            <person name="Thomas B.C."/>
            <person name="Singh A."/>
            <person name="Wilkins M.J."/>
            <person name="Karaoz U."/>
            <person name="Brodie E.L."/>
            <person name="Williams K.H."/>
            <person name="Hubbard S.S."/>
            <person name="Banfield J.F."/>
        </authorList>
    </citation>
    <scope>NUCLEOTIDE SEQUENCE [LARGE SCALE GENOMIC DNA]</scope>
</reference>
<evidence type="ECO:0000313" key="1">
    <source>
        <dbReference type="EMBL" id="OGG38425.1"/>
    </source>
</evidence>